<dbReference type="AlphaFoldDB" id="A0A930HAS0"/>
<dbReference type="EMBL" id="JABZQH010000221">
    <property type="protein sequence ID" value="MBF1352641.1"/>
    <property type="molecule type" value="Genomic_DNA"/>
</dbReference>
<evidence type="ECO:0000256" key="1">
    <source>
        <dbReference type="SAM" id="MobiDB-lite"/>
    </source>
</evidence>
<reference evidence="3" key="1">
    <citation type="submission" date="2020-04" db="EMBL/GenBank/DDBJ databases">
        <title>Deep metagenomics examines the oral microbiome during advanced dental caries in children, revealing novel taxa and co-occurrences with host molecules.</title>
        <authorList>
            <person name="Baker J.L."/>
            <person name="Morton J.T."/>
            <person name="Dinis M."/>
            <person name="Alvarez R."/>
            <person name="Tran N.C."/>
            <person name="Knight R."/>
            <person name="Edlund A."/>
        </authorList>
    </citation>
    <scope>NUCLEOTIDE SEQUENCE</scope>
    <source>
        <strain evidence="3">JCVI_24_bin.8</strain>
    </source>
</reference>
<feature type="transmembrane region" description="Helical" evidence="2">
    <location>
        <begin position="12"/>
        <end position="30"/>
    </location>
</feature>
<feature type="compositionally biased region" description="Low complexity" evidence="1">
    <location>
        <begin position="93"/>
        <end position="111"/>
    </location>
</feature>
<feature type="region of interest" description="Disordered" evidence="1">
    <location>
        <begin position="39"/>
        <end position="119"/>
    </location>
</feature>
<comment type="caution">
    <text evidence="3">The sequence shown here is derived from an EMBL/GenBank/DDBJ whole genome shotgun (WGS) entry which is preliminary data.</text>
</comment>
<accession>A0A930HAS0</accession>
<sequence>MKEIIKNKKKVIIPSILVLVLIIGGAVYGVNHNKPIEKKPAKKAVHKVKEDKSAEASSEPAANESTTSKSATNKSDKPVENSKPSKAEKDSSAKSGSVATSSGSSSSTQASKPKEPIYATRTVQKPVQVYDPMKESYMQCACGCKNPSYEHTLAHLRNGEPNNAKRVYVGGYVTKYETVTERYIIGYK</sequence>
<name>A0A930HAS0_9FIRM</name>
<keyword evidence="2" id="KW-0472">Membrane</keyword>
<keyword evidence="2" id="KW-1133">Transmembrane helix</keyword>
<evidence type="ECO:0000313" key="3">
    <source>
        <dbReference type="EMBL" id="MBF1352641.1"/>
    </source>
</evidence>
<protein>
    <submittedName>
        <fullName evidence="3">Uncharacterized protein</fullName>
    </submittedName>
</protein>
<keyword evidence="2" id="KW-0812">Transmembrane</keyword>
<evidence type="ECO:0000313" key="4">
    <source>
        <dbReference type="Proteomes" id="UP000722050"/>
    </source>
</evidence>
<evidence type="ECO:0000256" key="2">
    <source>
        <dbReference type="SAM" id="Phobius"/>
    </source>
</evidence>
<feature type="compositionally biased region" description="Low complexity" evidence="1">
    <location>
        <begin position="55"/>
        <end position="65"/>
    </location>
</feature>
<gene>
    <name evidence="3" type="ORF">HXM71_05945</name>
</gene>
<proteinExistence type="predicted"/>
<organism evidence="3 4">
    <name type="scientific">Mogibacterium diversum</name>
    <dbReference type="NCBI Taxonomy" id="114527"/>
    <lineage>
        <taxon>Bacteria</taxon>
        <taxon>Bacillati</taxon>
        <taxon>Bacillota</taxon>
        <taxon>Clostridia</taxon>
        <taxon>Peptostreptococcales</taxon>
        <taxon>Anaerovoracaceae</taxon>
        <taxon>Mogibacterium</taxon>
    </lineage>
</organism>
<feature type="compositionally biased region" description="Basic and acidic residues" evidence="1">
    <location>
        <begin position="74"/>
        <end position="92"/>
    </location>
</feature>
<dbReference type="Proteomes" id="UP000722050">
    <property type="component" value="Unassembled WGS sequence"/>
</dbReference>